<comment type="caution">
    <text evidence="1">The sequence shown here is derived from an EMBL/GenBank/DDBJ whole genome shotgun (WGS) entry which is preliminary data.</text>
</comment>
<evidence type="ECO:0000313" key="2">
    <source>
        <dbReference type="Proteomes" id="UP000286990"/>
    </source>
</evidence>
<accession>A0A426RM48</accession>
<reference evidence="2" key="2">
    <citation type="submission" date="2018-12" db="EMBL/GenBank/DDBJ databases">
        <title>Maribacter lutimaris sp. nov., isolated from marine sediment.</title>
        <authorList>
            <person name="Kim K.K."/>
        </authorList>
    </citation>
    <scope>NUCLEOTIDE SEQUENCE [LARGE SCALE GENOMIC DNA]</scope>
    <source>
        <strain evidence="2">PoM-212</strain>
    </source>
</reference>
<proteinExistence type="predicted"/>
<name>A0A426RM48_9FLAO</name>
<keyword evidence="2" id="KW-1185">Reference proteome</keyword>
<reference evidence="2" key="1">
    <citation type="submission" date="2018-08" db="EMBL/GenBank/DDBJ databases">
        <authorList>
            <person name="Khan S.A."/>
            <person name="J S.E."/>
        </authorList>
    </citation>
    <scope>NUCLEOTIDE SEQUENCE [LARGE SCALE GENOMIC DNA]</scope>
    <source>
        <strain evidence="2">PoM-212</strain>
    </source>
</reference>
<gene>
    <name evidence="1" type="ORF">DZC72_05865</name>
</gene>
<sequence>MTEALLMSFRTNPYTTSDKQIENQKLDLCFPFQKNTSRKLGKVPVPCNGTAEFRDGFYEVKIPTGKSSFFCFVFFEEAKKMKRKIIVPKPDPSLLT</sequence>
<evidence type="ECO:0000313" key="1">
    <source>
        <dbReference type="EMBL" id="RRQ50097.1"/>
    </source>
</evidence>
<dbReference type="Proteomes" id="UP000286990">
    <property type="component" value="Unassembled WGS sequence"/>
</dbReference>
<organism evidence="1 2">
    <name type="scientific">Maribacter algicola</name>
    <dbReference type="NCBI Taxonomy" id="2498892"/>
    <lineage>
        <taxon>Bacteria</taxon>
        <taxon>Pseudomonadati</taxon>
        <taxon>Bacteroidota</taxon>
        <taxon>Flavobacteriia</taxon>
        <taxon>Flavobacteriales</taxon>
        <taxon>Flavobacteriaceae</taxon>
        <taxon>Maribacter</taxon>
    </lineage>
</organism>
<protein>
    <submittedName>
        <fullName evidence="1">Uncharacterized protein</fullName>
    </submittedName>
</protein>
<dbReference type="EMBL" id="QUSX01000001">
    <property type="protein sequence ID" value="RRQ50097.1"/>
    <property type="molecule type" value="Genomic_DNA"/>
</dbReference>
<dbReference type="AlphaFoldDB" id="A0A426RM48"/>